<evidence type="ECO:0000259" key="4">
    <source>
        <dbReference type="PROSITE" id="PS51462"/>
    </source>
</evidence>
<comment type="cofactor">
    <cofactor evidence="1">
        <name>Mg(2+)</name>
        <dbReference type="ChEBI" id="CHEBI:18420"/>
    </cofactor>
</comment>
<gene>
    <name evidence="5" type="ordered locus">BATR1942_20895</name>
</gene>
<evidence type="ECO:0000256" key="1">
    <source>
        <dbReference type="ARBA" id="ARBA00001946"/>
    </source>
</evidence>
<keyword evidence="2 3" id="KW-0378">Hydrolase</keyword>
<sequence length="156" mass="17938">MKTQGAFVVVCNKEQGILLVKRKDVPLWDLPGGRAEQDETVEECAIRETYEETGYIIDISYKIGEYERPKFHDVQHIFNGRITGGKALKHGTETANTKWFHPHRLPALMIPNRKEQINDFTSKAMNLKKVLPDHSVLATLDLLRKKFTRSNVSSRF</sequence>
<dbReference type="InterPro" id="IPR020476">
    <property type="entry name" value="Nudix_hydrolase"/>
</dbReference>
<organism evidence="5 6">
    <name type="scientific">Bacillus atrophaeus (strain 1942)</name>
    <dbReference type="NCBI Taxonomy" id="720555"/>
    <lineage>
        <taxon>Bacteria</taxon>
        <taxon>Bacillati</taxon>
        <taxon>Bacillota</taxon>
        <taxon>Bacilli</taxon>
        <taxon>Bacillales</taxon>
        <taxon>Bacillaceae</taxon>
        <taxon>Bacillus</taxon>
    </lineage>
</organism>
<evidence type="ECO:0000256" key="3">
    <source>
        <dbReference type="RuleBase" id="RU003476"/>
    </source>
</evidence>
<accession>A0ABN3ZGY9</accession>
<dbReference type="InterPro" id="IPR015797">
    <property type="entry name" value="NUDIX_hydrolase-like_dom_sf"/>
</dbReference>
<evidence type="ECO:0000313" key="5">
    <source>
        <dbReference type="EMBL" id="ADP35094.1"/>
    </source>
</evidence>
<dbReference type="EMBL" id="CP002207">
    <property type="protein sequence ID" value="ADP35094.1"/>
    <property type="molecule type" value="Genomic_DNA"/>
</dbReference>
<proteinExistence type="inferred from homology"/>
<reference evidence="5 6" key="1">
    <citation type="journal article" date="2011" name="Front. Microbiol.">
        <title>Genomic signatures of strain selection and enhancement in Bacillus atrophaeus var. globigii, a historical biowarfare simulant.</title>
        <authorList>
            <person name="Gibbons H.S."/>
            <person name="Broomall S.M."/>
            <person name="McNew L.A."/>
            <person name="Daligault H."/>
            <person name="Chapman C."/>
            <person name="Bruce D."/>
            <person name="Karavis M."/>
            <person name="Krepps M."/>
            <person name="McGregor P.A."/>
            <person name="Hong C."/>
            <person name="Park K.H."/>
            <person name="Akmal A."/>
            <person name="Feldman A."/>
            <person name="Lin J.S."/>
            <person name="Chang W.E."/>
            <person name="Higgs B.W."/>
            <person name="Demirev P."/>
            <person name="Lindquist J."/>
            <person name="Liem A."/>
            <person name="Fochler E."/>
            <person name="Read T.D."/>
            <person name="Tapia R."/>
            <person name="Johnson S."/>
            <person name="Bishop-Lilly K.A."/>
            <person name="Detter C."/>
            <person name="Han C."/>
            <person name="Sozhamannan S."/>
            <person name="Rosenzweig C.N."/>
            <person name="Skowronski E.W."/>
        </authorList>
    </citation>
    <scope>NUCLEOTIDE SEQUENCE [LARGE SCALE GENOMIC DNA]</scope>
    <source>
        <strain evidence="5 6">1942</strain>
    </source>
</reference>
<comment type="similarity">
    <text evidence="3">Belongs to the Nudix hydrolase family.</text>
</comment>
<dbReference type="PROSITE" id="PS00893">
    <property type="entry name" value="NUDIX_BOX"/>
    <property type="match status" value="1"/>
</dbReference>
<evidence type="ECO:0000256" key="2">
    <source>
        <dbReference type="ARBA" id="ARBA00022801"/>
    </source>
</evidence>
<feature type="domain" description="Nudix hydrolase" evidence="4">
    <location>
        <begin position="1"/>
        <end position="123"/>
    </location>
</feature>
<dbReference type="PRINTS" id="PR00502">
    <property type="entry name" value="NUDIXFAMILY"/>
</dbReference>
<dbReference type="Proteomes" id="UP000006867">
    <property type="component" value="Chromosome"/>
</dbReference>
<protein>
    <submittedName>
        <fullName evidence="5">NTP pyrophosphohydrolase</fullName>
    </submittedName>
</protein>
<dbReference type="Gene3D" id="3.90.79.10">
    <property type="entry name" value="Nucleoside Triphosphate Pyrophosphohydrolase"/>
    <property type="match status" value="1"/>
</dbReference>
<name>A0ABN3ZGY9_BACA1</name>
<keyword evidence="6" id="KW-1185">Reference proteome</keyword>
<dbReference type="InterPro" id="IPR000086">
    <property type="entry name" value="NUDIX_hydrolase_dom"/>
</dbReference>
<dbReference type="CDD" id="cd02883">
    <property type="entry name" value="NUDIX_Hydrolase"/>
    <property type="match status" value="1"/>
</dbReference>
<dbReference type="PANTHER" id="PTHR43046:SF2">
    <property type="entry name" value="8-OXO-DGTP DIPHOSPHATASE-RELATED"/>
    <property type="match status" value="1"/>
</dbReference>
<dbReference type="Pfam" id="PF00293">
    <property type="entry name" value="NUDIX"/>
    <property type="match status" value="1"/>
</dbReference>
<dbReference type="InterPro" id="IPR020084">
    <property type="entry name" value="NUDIX_hydrolase_CS"/>
</dbReference>
<dbReference type="PROSITE" id="PS51462">
    <property type="entry name" value="NUDIX"/>
    <property type="match status" value="1"/>
</dbReference>
<dbReference type="RefSeq" id="WP_004430417.1">
    <property type="nucleotide sequence ID" value="NC_014639.1"/>
</dbReference>
<evidence type="ECO:0000313" key="6">
    <source>
        <dbReference type="Proteomes" id="UP000006867"/>
    </source>
</evidence>
<dbReference type="SUPFAM" id="SSF55811">
    <property type="entry name" value="Nudix"/>
    <property type="match status" value="1"/>
</dbReference>
<dbReference type="PANTHER" id="PTHR43046">
    <property type="entry name" value="GDP-MANNOSE MANNOSYL HYDROLASE"/>
    <property type="match status" value="1"/>
</dbReference>